<keyword evidence="1" id="KW-0472">Membrane</keyword>
<feature type="transmembrane region" description="Helical" evidence="1">
    <location>
        <begin position="82"/>
        <end position="99"/>
    </location>
</feature>
<organism evidence="2 3">
    <name type="scientific">Dermacoccus profundi</name>
    <dbReference type="NCBI Taxonomy" id="322602"/>
    <lineage>
        <taxon>Bacteria</taxon>
        <taxon>Bacillati</taxon>
        <taxon>Actinomycetota</taxon>
        <taxon>Actinomycetes</taxon>
        <taxon>Micrococcales</taxon>
        <taxon>Dermacoccaceae</taxon>
        <taxon>Dermacoccus</taxon>
    </lineage>
</organism>
<keyword evidence="3" id="KW-1185">Reference proteome</keyword>
<dbReference type="Proteomes" id="UP001500350">
    <property type="component" value="Unassembled WGS sequence"/>
</dbReference>
<evidence type="ECO:0008006" key="4">
    <source>
        <dbReference type="Google" id="ProtNLM"/>
    </source>
</evidence>
<feature type="transmembrane region" description="Helical" evidence="1">
    <location>
        <begin position="105"/>
        <end position="123"/>
    </location>
</feature>
<evidence type="ECO:0000256" key="1">
    <source>
        <dbReference type="SAM" id="Phobius"/>
    </source>
</evidence>
<accession>A0ABN2D189</accession>
<protein>
    <recommendedName>
        <fullName evidence="4">SdpI family protein</fullName>
    </recommendedName>
</protein>
<proteinExistence type="predicted"/>
<keyword evidence="1" id="KW-0812">Transmembrane</keyword>
<dbReference type="EMBL" id="BAAANW010000011">
    <property type="protein sequence ID" value="GAA1568427.1"/>
    <property type="molecule type" value="Genomic_DNA"/>
</dbReference>
<evidence type="ECO:0000313" key="2">
    <source>
        <dbReference type="EMBL" id="GAA1568427.1"/>
    </source>
</evidence>
<comment type="caution">
    <text evidence="2">The sequence shown here is derived from an EMBL/GenBank/DDBJ whole genome shotgun (WGS) entry which is preliminary data.</text>
</comment>
<evidence type="ECO:0000313" key="3">
    <source>
        <dbReference type="Proteomes" id="UP001500350"/>
    </source>
</evidence>
<name>A0ABN2D189_9MICO</name>
<keyword evidence="1" id="KW-1133">Transmembrane helix</keyword>
<sequence length="137" mass="14081">MPPEPVFLATLGRMLSDLSVAAMVGAVALLVIAGVMTWVARGADDGRLPFGGRVSIRTATTRRSPEALLVGNRAAAPFLRRYAVILAVLAALVLLLSFVSDIAALAVHLLAVVALVLAVMVCIRKANAAAAPAPTDA</sequence>
<reference evidence="2 3" key="1">
    <citation type="journal article" date="2019" name="Int. J. Syst. Evol. Microbiol.">
        <title>The Global Catalogue of Microorganisms (GCM) 10K type strain sequencing project: providing services to taxonomists for standard genome sequencing and annotation.</title>
        <authorList>
            <consortium name="The Broad Institute Genomics Platform"/>
            <consortium name="The Broad Institute Genome Sequencing Center for Infectious Disease"/>
            <person name="Wu L."/>
            <person name="Ma J."/>
        </authorList>
    </citation>
    <scope>NUCLEOTIDE SEQUENCE [LARGE SCALE GENOMIC DNA]</scope>
    <source>
        <strain evidence="2 3">JCM 14589</strain>
    </source>
</reference>
<gene>
    <name evidence="2" type="ORF">GCM10009763_15770</name>
</gene>
<feature type="transmembrane region" description="Helical" evidence="1">
    <location>
        <begin position="20"/>
        <end position="40"/>
    </location>
</feature>